<evidence type="ECO:0000259" key="9">
    <source>
        <dbReference type="PROSITE" id="PS50157"/>
    </source>
</evidence>
<evidence type="ECO:0000256" key="2">
    <source>
        <dbReference type="ARBA" id="ARBA00022723"/>
    </source>
</evidence>
<dbReference type="CDD" id="cd12148">
    <property type="entry name" value="fungal_TF_MHR"/>
    <property type="match status" value="1"/>
</dbReference>
<dbReference type="InterPro" id="IPR036236">
    <property type="entry name" value="Znf_C2H2_sf"/>
</dbReference>
<dbReference type="SMART" id="SM00355">
    <property type="entry name" value="ZnF_C2H2"/>
    <property type="match status" value="3"/>
</dbReference>
<dbReference type="GO" id="GO:0000978">
    <property type="term" value="F:RNA polymerase II cis-regulatory region sequence-specific DNA binding"/>
    <property type="evidence" value="ECO:0007669"/>
    <property type="project" value="InterPro"/>
</dbReference>
<dbReference type="GO" id="GO:0000981">
    <property type="term" value="F:DNA-binding transcription factor activity, RNA polymerase II-specific"/>
    <property type="evidence" value="ECO:0007669"/>
    <property type="project" value="InterPro"/>
</dbReference>
<name>A0AAD3TP41_9TREE</name>
<dbReference type="EMBL" id="BTCM01000001">
    <property type="protein sequence ID" value="GMK53815.1"/>
    <property type="molecule type" value="Genomic_DNA"/>
</dbReference>
<evidence type="ECO:0000256" key="6">
    <source>
        <dbReference type="ARBA" id="ARBA00023242"/>
    </source>
</evidence>
<dbReference type="GO" id="GO:0006351">
    <property type="term" value="P:DNA-templated transcription"/>
    <property type="evidence" value="ECO:0007669"/>
    <property type="project" value="InterPro"/>
</dbReference>
<keyword evidence="4 7" id="KW-0863">Zinc-finger</keyword>
<dbReference type="PANTHER" id="PTHR40626:SF11">
    <property type="entry name" value="ZINC FINGER PROTEIN YPR022C"/>
    <property type="match status" value="1"/>
</dbReference>
<feature type="region of interest" description="Disordered" evidence="8">
    <location>
        <begin position="60"/>
        <end position="133"/>
    </location>
</feature>
<evidence type="ECO:0000256" key="5">
    <source>
        <dbReference type="ARBA" id="ARBA00022833"/>
    </source>
</evidence>
<dbReference type="SUPFAM" id="SSF57667">
    <property type="entry name" value="beta-beta-alpha zinc fingers"/>
    <property type="match status" value="1"/>
</dbReference>
<evidence type="ECO:0000313" key="11">
    <source>
        <dbReference type="Proteomes" id="UP001222932"/>
    </source>
</evidence>
<evidence type="ECO:0000256" key="1">
    <source>
        <dbReference type="ARBA" id="ARBA00004123"/>
    </source>
</evidence>
<dbReference type="InterPro" id="IPR007219">
    <property type="entry name" value="XnlR_reg_dom"/>
</dbReference>
<keyword evidence="3" id="KW-0677">Repeat</keyword>
<feature type="domain" description="C2H2-type" evidence="9">
    <location>
        <begin position="13"/>
        <end position="40"/>
    </location>
</feature>
<keyword evidence="5" id="KW-0862">Zinc</keyword>
<reference evidence="10" key="1">
    <citation type="journal article" date="2023" name="BMC Genomics">
        <title>Chromosome-level genome assemblies of Cutaneotrichosporon spp. (Trichosporonales, Basidiomycota) reveal imbalanced evolution between nucleotide sequences and chromosome synteny.</title>
        <authorList>
            <person name="Kobayashi Y."/>
            <person name="Kayamori A."/>
            <person name="Aoki K."/>
            <person name="Shiwa Y."/>
            <person name="Matsutani M."/>
            <person name="Fujita N."/>
            <person name="Sugita T."/>
            <person name="Iwasaki W."/>
            <person name="Tanaka N."/>
            <person name="Takashima M."/>
        </authorList>
    </citation>
    <scope>NUCLEOTIDE SEQUENCE</scope>
    <source>
        <strain evidence="10">HIS016</strain>
    </source>
</reference>
<keyword evidence="11" id="KW-1185">Reference proteome</keyword>
<protein>
    <recommendedName>
        <fullName evidence="9">C2H2-type domain-containing protein</fullName>
    </recommendedName>
</protein>
<dbReference type="Pfam" id="PF04082">
    <property type="entry name" value="Fungal_trans"/>
    <property type="match status" value="1"/>
</dbReference>
<evidence type="ECO:0000256" key="7">
    <source>
        <dbReference type="PROSITE-ProRule" id="PRU00042"/>
    </source>
</evidence>
<comment type="subcellular location">
    <subcellularLocation>
        <location evidence="1">Nucleus</location>
    </subcellularLocation>
</comment>
<dbReference type="Gene3D" id="3.30.160.60">
    <property type="entry name" value="Classic Zinc Finger"/>
    <property type="match status" value="1"/>
</dbReference>
<sequence length="942" mass="104322">MASPTSADNDRIYVCQHCPKRYARKDYLERHELNHTRPRSVCPACGKGFARPDVLRKHLSTSCKSRRGSDGDAPAPLTTAEEDALVPRKRRRPQRRNTNVSADSPGSDDGNPRPLKQPVFARGYSFPSSSSLVSQHSFGLDSIERDRLDRLGRLDSRLNGRLDGRFEGIAGSRSELLRNLEGDSALSDREESTSPHMDDSPRFTRSMLPSSELSPRLVRDEATEGAADGPARAGASLDLPLAPAFAATPETLGPLSFTPKPDNDFPARAERFNLALGGDGMPTLTSVASERQAGSGVEFPGVMPPEVAPELTWTSGSGSDSESHESVDDLFSWFFNVSNPASSAVWPNTPVDEPTKDDVAIVTDSDMSSSLLTSPQTPQSSLHGLDERLSSLQTNSRGLPLGGTPFPPLPEQWREGWQWCLPPAADVLDGRAREDALNLFEGSIRDDMLSPAFSLNQMRLYLELYFIHFAPLYPIIHRPSLAYRRLPPDLLLTMLCIGTTFYEDKEGFRIAMRIHKRLRNRIFEQVEDEPKAPLHTLQTILLINHFSRAYCGMKEHHVAEVFHSSSIVMARLAGVFLPAPPPLHRTHNPLDHWLEWVAFEERKRVGWFAFLMDTSNAILFRHHHIVHCSNLKLDWPAGDAVWNAREPYEWNRYQREAPRLPPFHTSLKCAIARGALPPVSEFSLWILLHGLLSLSSTVLWRDLGELSMVPEACLNRWKGSLRCAFGAVGNRLSDLLAHRRAAHDVPLDLHVYWTGIPLAQLGKILVLSDTEALRIFAGERAVTGRPVAPAEWAAASTYARTWAHSKDGARAFQAAVRLLDSVFSWAHERRSPRVASITPICVYVAALVIWAYATVHEGPRQGAEAYLVLLPNGEAKIEPTLARRDALDYLARLGQVQPADLAATSGKNRCAGPIAYAAVLAGTIGTSVMNDNRDVLMRLLLA</sequence>
<dbReference type="PROSITE" id="PS50157">
    <property type="entry name" value="ZINC_FINGER_C2H2_2"/>
    <property type="match status" value="2"/>
</dbReference>
<evidence type="ECO:0000256" key="4">
    <source>
        <dbReference type="ARBA" id="ARBA00022771"/>
    </source>
</evidence>
<reference evidence="10" key="2">
    <citation type="submission" date="2023-06" db="EMBL/GenBank/DDBJ databases">
        <authorList>
            <person name="Kobayashi Y."/>
            <person name="Kayamori A."/>
            <person name="Aoki K."/>
            <person name="Shiwa Y."/>
            <person name="Fujita N."/>
            <person name="Sugita T."/>
            <person name="Iwasaki W."/>
            <person name="Tanaka N."/>
            <person name="Takashima M."/>
        </authorList>
    </citation>
    <scope>NUCLEOTIDE SEQUENCE</scope>
    <source>
        <strain evidence="10">HIS016</strain>
    </source>
</reference>
<dbReference type="InterPro" id="IPR051059">
    <property type="entry name" value="VerF-like"/>
</dbReference>
<comment type="caution">
    <text evidence="10">The sequence shown here is derived from an EMBL/GenBank/DDBJ whole genome shotgun (WGS) entry which is preliminary data.</text>
</comment>
<dbReference type="AlphaFoldDB" id="A0AAD3TP41"/>
<dbReference type="InterPro" id="IPR013087">
    <property type="entry name" value="Znf_C2H2_type"/>
</dbReference>
<proteinExistence type="predicted"/>
<dbReference type="PANTHER" id="PTHR40626">
    <property type="entry name" value="MIP31509P"/>
    <property type="match status" value="1"/>
</dbReference>
<evidence type="ECO:0000313" key="10">
    <source>
        <dbReference type="EMBL" id="GMK53815.1"/>
    </source>
</evidence>
<feature type="region of interest" description="Disordered" evidence="8">
    <location>
        <begin position="183"/>
        <end position="235"/>
    </location>
</feature>
<dbReference type="GO" id="GO:0000785">
    <property type="term" value="C:chromatin"/>
    <property type="evidence" value="ECO:0007669"/>
    <property type="project" value="TreeGrafter"/>
</dbReference>
<keyword evidence="6" id="KW-0539">Nucleus</keyword>
<organism evidence="10 11">
    <name type="scientific">Cutaneotrichosporon spelunceum</name>
    <dbReference type="NCBI Taxonomy" id="1672016"/>
    <lineage>
        <taxon>Eukaryota</taxon>
        <taxon>Fungi</taxon>
        <taxon>Dikarya</taxon>
        <taxon>Basidiomycota</taxon>
        <taxon>Agaricomycotina</taxon>
        <taxon>Tremellomycetes</taxon>
        <taxon>Trichosporonales</taxon>
        <taxon>Trichosporonaceae</taxon>
        <taxon>Cutaneotrichosporon</taxon>
    </lineage>
</organism>
<keyword evidence="2" id="KW-0479">Metal-binding</keyword>
<dbReference type="Pfam" id="PF00096">
    <property type="entry name" value="zf-C2H2"/>
    <property type="match status" value="1"/>
</dbReference>
<gene>
    <name evidence="10" type="ORF">CspeluHIS016_0104010</name>
</gene>
<accession>A0AAD3TP41</accession>
<feature type="domain" description="C2H2-type" evidence="9">
    <location>
        <begin position="40"/>
        <end position="67"/>
    </location>
</feature>
<feature type="compositionally biased region" description="Basic and acidic residues" evidence="8">
    <location>
        <begin position="183"/>
        <end position="202"/>
    </location>
</feature>
<dbReference type="GO" id="GO:0008270">
    <property type="term" value="F:zinc ion binding"/>
    <property type="evidence" value="ECO:0007669"/>
    <property type="project" value="UniProtKB-KW"/>
</dbReference>
<dbReference type="PROSITE" id="PS00028">
    <property type="entry name" value="ZINC_FINGER_C2H2_1"/>
    <property type="match status" value="1"/>
</dbReference>
<dbReference type="Proteomes" id="UP001222932">
    <property type="component" value="Unassembled WGS sequence"/>
</dbReference>
<dbReference type="GO" id="GO:0005634">
    <property type="term" value="C:nucleus"/>
    <property type="evidence" value="ECO:0007669"/>
    <property type="project" value="UniProtKB-SubCell"/>
</dbReference>
<evidence type="ECO:0000256" key="8">
    <source>
        <dbReference type="SAM" id="MobiDB-lite"/>
    </source>
</evidence>
<evidence type="ECO:0000256" key="3">
    <source>
        <dbReference type="ARBA" id="ARBA00022737"/>
    </source>
</evidence>